<evidence type="ECO:0000256" key="1">
    <source>
        <dbReference type="SAM" id="MobiDB-lite"/>
    </source>
</evidence>
<dbReference type="Proteomes" id="UP001215598">
    <property type="component" value="Unassembled WGS sequence"/>
</dbReference>
<gene>
    <name evidence="2" type="ORF">B0H16DRAFT_1690868</name>
</gene>
<keyword evidence="3" id="KW-1185">Reference proteome</keyword>
<proteinExistence type="predicted"/>
<feature type="compositionally biased region" description="Polar residues" evidence="1">
    <location>
        <begin position="156"/>
        <end position="173"/>
    </location>
</feature>
<feature type="region of interest" description="Disordered" evidence="1">
    <location>
        <begin position="153"/>
        <end position="173"/>
    </location>
</feature>
<organism evidence="2 3">
    <name type="scientific">Mycena metata</name>
    <dbReference type="NCBI Taxonomy" id="1033252"/>
    <lineage>
        <taxon>Eukaryota</taxon>
        <taxon>Fungi</taxon>
        <taxon>Dikarya</taxon>
        <taxon>Basidiomycota</taxon>
        <taxon>Agaricomycotina</taxon>
        <taxon>Agaricomycetes</taxon>
        <taxon>Agaricomycetidae</taxon>
        <taxon>Agaricales</taxon>
        <taxon>Marasmiineae</taxon>
        <taxon>Mycenaceae</taxon>
        <taxon>Mycena</taxon>
    </lineage>
</organism>
<sequence>MSSKWPSARPPGPVNFPSVNSSSAMFMQPRVPPTFVLASETISPFSFQPTVWSPASPKFSSTAIAALNSTRPPEFCLDHPARLKMLHPESHSLSPLSRPITMPGVPSVYPGFSIYSTRTKGRLAPGGMVGGNFPPPTWQYLLRWNGPTEVLERKNSPNGYSTSRCPESNGTLRSRSNLRRDQLHTPLDGLRYIRGTSFESRVEATEDAYEATAANEVLSTVSAHLIWELRKDCVRNEKDPASQREIQNKWYNAIDCIWRGFIPRYTTWSS</sequence>
<dbReference type="AlphaFoldDB" id="A0AAD7J0D5"/>
<evidence type="ECO:0000313" key="2">
    <source>
        <dbReference type="EMBL" id="KAJ7753247.1"/>
    </source>
</evidence>
<protein>
    <submittedName>
        <fullName evidence="2">Uncharacterized protein</fullName>
    </submittedName>
</protein>
<dbReference type="EMBL" id="JARKIB010000056">
    <property type="protein sequence ID" value="KAJ7753247.1"/>
    <property type="molecule type" value="Genomic_DNA"/>
</dbReference>
<reference evidence="2" key="1">
    <citation type="submission" date="2023-03" db="EMBL/GenBank/DDBJ databases">
        <title>Massive genome expansion in bonnet fungi (Mycena s.s.) driven by repeated elements and novel gene families across ecological guilds.</title>
        <authorList>
            <consortium name="Lawrence Berkeley National Laboratory"/>
            <person name="Harder C.B."/>
            <person name="Miyauchi S."/>
            <person name="Viragh M."/>
            <person name="Kuo A."/>
            <person name="Thoen E."/>
            <person name="Andreopoulos B."/>
            <person name="Lu D."/>
            <person name="Skrede I."/>
            <person name="Drula E."/>
            <person name="Henrissat B."/>
            <person name="Morin E."/>
            <person name="Kohler A."/>
            <person name="Barry K."/>
            <person name="LaButti K."/>
            <person name="Morin E."/>
            <person name="Salamov A."/>
            <person name="Lipzen A."/>
            <person name="Mereny Z."/>
            <person name="Hegedus B."/>
            <person name="Baldrian P."/>
            <person name="Stursova M."/>
            <person name="Weitz H."/>
            <person name="Taylor A."/>
            <person name="Grigoriev I.V."/>
            <person name="Nagy L.G."/>
            <person name="Martin F."/>
            <person name="Kauserud H."/>
        </authorList>
    </citation>
    <scope>NUCLEOTIDE SEQUENCE</scope>
    <source>
        <strain evidence="2">CBHHK182m</strain>
    </source>
</reference>
<evidence type="ECO:0000313" key="3">
    <source>
        <dbReference type="Proteomes" id="UP001215598"/>
    </source>
</evidence>
<accession>A0AAD7J0D5</accession>
<comment type="caution">
    <text evidence="2">The sequence shown here is derived from an EMBL/GenBank/DDBJ whole genome shotgun (WGS) entry which is preliminary data.</text>
</comment>
<name>A0AAD7J0D5_9AGAR</name>